<evidence type="ECO:0000259" key="1">
    <source>
        <dbReference type="Pfam" id="PF00350"/>
    </source>
</evidence>
<dbReference type="InterPro" id="IPR052945">
    <property type="entry name" value="Mitotic_Regulator"/>
</dbReference>
<gene>
    <name evidence="2" type="ORF">SAMN04244574_03612</name>
</gene>
<dbReference type="InterPro" id="IPR011990">
    <property type="entry name" value="TPR-like_helical_dom_sf"/>
</dbReference>
<name>A0A1I4G0H4_9GAMM</name>
<dbReference type="InterPro" id="IPR045063">
    <property type="entry name" value="Dynamin_N"/>
</dbReference>
<evidence type="ECO:0000313" key="2">
    <source>
        <dbReference type="EMBL" id="SFL23040.1"/>
    </source>
</evidence>
<dbReference type="SMART" id="SM00028">
    <property type="entry name" value="TPR"/>
    <property type="match status" value="6"/>
</dbReference>
<dbReference type="Pfam" id="PF00350">
    <property type="entry name" value="Dynamin_N"/>
    <property type="match status" value="1"/>
</dbReference>
<dbReference type="InterPro" id="IPR006597">
    <property type="entry name" value="Sel1-like"/>
</dbReference>
<reference evidence="2 3" key="1">
    <citation type="submission" date="2016-10" db="EMBL/GenBank/DDBJ databases">
        <authorList>
            <person name="de Groot N.N."/>
        </authorList>
    </citation>
    <scope>NUCLEOTIDE SEQUENCE [LARGE SCALE GENOMIC DNA]</scope>
    <source>
        <strain evidence="2 3">DSM 381</strain>
    </source>
</reference>
<dbReference type="PANTHER" id="PTHR43628:SF1">
    <property type="entry name" value="CHITIN SYNTHASE REGULATORY FACTOR 2-RELATED"/>
    <property type="match status" value="1"/>
</dbReference>
<dbReference type="PANTHER" id="PTHR43628">
    <property type="entry name" value="ACTIVATOR OF C KINASE PROTEIN 1-RELATED"/>
    <property type="match status" value="1"/>
</dbReference>
<feature type="domain" description="Dynamin N-terminal" evidence="1">
    <location>
        <begin position="106"/>
        <end position="275"/>
    </location>
</feature>
<dbReference type="Proteomes" id="UP000199579">
    <property type="component" value="Unassembled WGS sequence"/>
</dbReference>
<accession>A0A1I4G0H4</accession>
<organism evidence="2 3">
    <name type="scientific">Azotobacter beijerinckii</name>
    <dbReference type="NCBI Taxonomy" id="170623"/>
    <lineage>
        <taxon>Bacteria</taxon>
        <taxon>Pseudomonadati</taxon>
        <taxon>Pseudomonadota</taxon>
        <taxon>Gammaproteobacteria</taxon>
        <taxon>Pseudomonadales</taxon>
        <taxon>Pseudomonadaceae</taxon>
        <taxon>Azotobacter</taxon>
    </lineage>
</organism>
<dbReference type="SUPFAM" id="SSF52540">
    <property type="entry name" value="P-loop containing nucleoside triphosphate hydrolases"/>
    <property type="match status" value="1"/>
</dbReference>
<dbReference type="AlphaFoldDB" id="A0A1I4G0H4"/>
<dbReference type="InterPro" id="IPR027417">
    <property type="entry name" value="P-loop_NTPase"/>
</dbReference>
<protein>
    <submittedName>
        <fullName evidence="2">TPR repeat</fullName>
    </submittedName>
</protein>
<dbReference type="InterPro" id="IPR019734">
    <property type="entry name" value="TPR_rpt"/>
</dbReference>
<dbReference type="Pfam" id="PF08238">
    <property type="entry name" value="Sel1"/>
    <property type="match status" value="13"/>
</dbReference>
<dbReference type="RefSeq" id="WP_090942546.1">
    <property type="nucleotide sequence ID" value="NZ_FOSX01000077.1"/>
</dbReference>
<dbReference type="EMBL" id="FOSX01000077">
    <property type="protein sequence ID" value="SFL23040.1"/>
    <property type="molecule type" value="Genomic_DNA"/>
</dbReference>
<dbReference type="SUPFAM" id="SSF81901">
    <property type="entry name" value="HCP-like"/>
    <property type="match status" value="3"/>
</dbReference>
<dbReference type="Gene3D" id="3.40.50.300">
    <property type="entry name" value="P-loop containing nucleotide triphosphate hydrolases"/>
    <property type="match status" value="1"/>
</dbReference>
<evidence type="ECO:0000313" key="3">
    <source>
        <dbReference type="Proteomes" id="UP000199579"/>
    </source>
</evidence>
<dbReference type="Gene3D" id="1.25.40.10">
    <property type="entry name" value="Tetratricopeptide repeat domain"/>
    <property type="match status" value="2"/>
</dbReference>
<sequence>MSLDFSFSLEDLEAAEAATANPYLNDPAKGLQLIARLVGQSRPDASQEQQRRLLAELHQLIHERFIELTGKGSYPGEAQALRELLALEESLENLALFPDLANKTVIGVGGGFSAGKSRLLNTLLGIDLLPESLEPTTAIPSLITRGDDGIVALNSFNQQIPLDRDGLSAITHTFAKHYQHSLDESFGFAHVLKLLMLHHPDFAWDNLAFLDTPGYSKADAQGASQTDEGIALEQLSEADHAIWLLSAKNGSIRQDDLEFLRTLDHPRPIFFVVTQADLVGRSRIDAILHSTAEAIAASGIPCAGLMAWAAPLGSERGELIAGDDIRDWLGQLDNLPKYIAYRSTCERILDGYICHNQDELTGSRKKLALLNTLLPLADRLPETERSTLRELIQEQRSNQKLFAELAESFEALRKDTLEVIGRLLGHLAINVPASEVLFKKGQDYYEHEQYELAVTCFHQAAEQGHTDAQFHLGKCYYFGQGVTEDESNAVAWFRKTAEQGLAGAQYYLGECYYLGLGIPENKNLAVDWFRKAAEQDHAYAQFTLGYCYFDRGAAEDKSSAVAWFRKAAEQGQADAQFHLGECYYDGQGISADKNSALTWFHKAAEQGQTDAQFTLGCCYFDRGAAGDKSRAVAWFRKAAEQGHADAQFRLGECYYDGQGVAEDKSSAAIWFRKAAEQDQADAQFQLGKCYYDGQGVAEDKSSAAIWFRKAAEQDQADAQFQLGKCYYDGQGVAEDKSSAAIWFRKAAEQYQADAQYYLGVCYYLGLGIAENKSLAVAWFRKAAKQGRADAQYYLGECYYFGQGVTEDESNAVDWFRKAAEQGHANAQFSLGKCYYFGQGVTEDESSAVVWFRKAAEQGHAYAQFSLGKCYYFGMRPAQPPPPCIRPRRVAAAAHRAACAASWAAFPACPSARQPDPVH</sequence>
<proteinExistence type="predicted"/>
<dbReference type="SMART" id="SM00671">
    <property type="entry name" value="SEL1"/>
    <property type="match status" value="12"/>
</dbReference>